<dbReference type="Proteomes" id="UP000175679">
    <property type="component" value="Unassembled WGS sequence"/>
</dbReference>
<proteinExistence type="predicted"/>
<dbReference type="AlphaFoldDB" id="A0A1E7QL28"/>
<reference evidence="1 2" key="1">
    <citation type="submission" date="2016-09" db="EMBL/GenBank/DDBJ databases">
        <title>Genomic evidence for plant-parasitic nematodes as the earliest Wolbachia hosts.</title>
        <authorList>
            <person name="Brown A.M."/>
            <person name="Wasala S.K."/>
            <person name="Howe D.K."/>
            <person name="Peetz A.B."/>
            <person name="Zasada I.A."/>
            <person name="Denver D.R."/>
        </authorList>
    </citation>
    <scope>NUCLEOTIDE SEQUENCE [LARGE SCALE GENOMIC DNA]</scope>
    <source>
        <strain evidence="2">wPpe</strain>
    </source>
</reference>
<sequence>MKLKRTIKKIAEYMKSGKTLDNIIAEELYYFAFKYGKVANKAEYESHYKVSLDIEASLSDTTEALRKELIKNYKFFFENENLYKLYSQYVTLAEHYIIIEECKILASLFNIIIYLYMQNGEELVIRDTYKPDESILGTYRKRYDYNNQEVRIKHNGTNHFEHVEYQDNQR</sequence>
<gene>
    <name evidence="1" type="ORF">BIY23_00220</name>
</gene>
<name>A0A1E7QL28_WOLPI</name>
<dbReference type="EMBL" id="MJMG01000001">
    <property type="protein sequence ID" value="OEY86919.1"/>
    <property type="molecule type" value="Genomic_DNA"/>
</dbReference>
<protein>
    <submittedName>
        <fullName evidence="1">Uncharacterized protein</fullName>
    </submittedName>
</protein>
<organism evidence="1 2">
    <name type="scientific">Wolbachia pipientis</name>
    <dbReference type="NCBI Taxonomy" id="955"/>
    <lineage>
        <taxon>Bacteria</taxon>
        <taxon>Pseudomonadati</taxon>
        <taxon>Pseudomonadota</taxon>
        <taxon>Alphaproteobacteria</taxon>
        <taxon>Rickettsiales</taxon>
        <taxon>Anaplasmataceae</taxon>
        <taxon>Wolbachieae</taxon>
        <taxon>Wolbachia</taxon>
    </lineage>
</organism>
<evidence type="ECO:0000313" key="1">
    <source>
        <dbReference type="EMBL" id="OEY86919.1"/>
    </source>
</evidence>
<accession>A0A1E7QL28</accession>
<comment type="caution">
    <text evidence="1">The sequence shown here is derived from an EMBL/GenBank/DDBJ whole genome shotgun (WGS) entry which is preliminary data.</text>
</comment>
<keyword evidence="2" id="KW-1185">Reference proteome</keyword>
<evidence type="ECO:0000313" key="2">
    <source>
        <dbReference type="Proteomes" id="UP000175679"/>
    </source>
</evidence>